<evidence type="ECO:0000313" key="1">
    <source>
        <dbReference type="EMBL" id="KAL2919328.1"/>
    </source>
</evidence>
<name>A0ABR4NIH5_9FUNG</name>
<dbReference type="SUPFAM" id="SSF54637">
    <property type="entry name" value="Thioesterase/thiol ester dehydrase-isomerase"/>
    <property type="match status" value="1"/>
</dbReference>
<comment type="caution">
    <text evidence="1">The sequence shown here is derived from an EMBL/GenBank/DDBJ whole genome shotgun (WGS) entry which is preliminary data.</text>
</comment>
<protein>
    <submittedName>
        <fullName evidence="1">Uncharacterized protein</fullName>
    </submittedName>
</protein>
<sequence length="339" mass="36666">MRARLLATQAVGGTGASSASVALVEQWRASRQNDSQVSTDTPTASTQQLLAMTIHPLALSPDRESAALALSTPGSSTMSELLVLPAAGTPLHPAAHLTMFPLRTPEPMLAADGYDADWSPPKPFTRRMWAGGVIEWQPHNPLRVGQPATMTSRLLDAVAKRTGRGDAVFVSIEKRIENTAGEAMREQRSYVYLEHALPASGRASEPSARSSKRSASSDFHVTVHPTTMTLFRYSALTFNSHLIHYDQGYATDVEGYPGCLVHGPLTCTMLLDLFRRNAPGKTLTRFAYRAVSPVVVGQDMTLHGKWAVDGENKPYCELWATRADGAVAMKGTAEYTDAA</sequence>
<keyword evidence="2" id="KW-1185">Reference proteome</keyword>
<dbReference type="EMBL" id="JADGIZ020000003">
    <property type="protein sequence ID" value="KAL2919328.1"/>
    <property type="molecule type" value="Genomic_DNA"/>
</dbReference>
<evidence type="ECO:0000313" key="2">
    <source>
        <dbReference type="Proteomes" id="UP001527925"/>
    </source>
</evidence>
<dbReference type="Gene3D" id="3.10.129.10">
    <property type="entry name" value="Hotdog Thioesterase"/>
    <property type="match status" value="2"/>
</dbReference>
<dbReference type="InterPro" id="IPR052741">
    <property type="entry name" value="Mitochondrial_HTD2"/>
</dbReference>
<dbReference type="PANTHER" id="PTHR28152:SF1">
    <property type="entry name" value="HYDROXYACYL-THIOESTER DEHYDRATASE TYPE 2, MITOCHONDRIAL"/>
    <property type="match status" value="1"/>
</dbReference>
<organism evidence="1 2">
    <name type="scientific">Polyrhizophydium stewartii</name>
    <dbReference type="NCBI Taxonomy" id="2732419"/>
    <lineage>
        <taxon>Eukaryota</taxon>
        <taxon>Fungi</taxon>
        <taxon>Fungi incertae sedis</taxon>
        <taxon>Chytridiomycota</taxon>
        <taxon>Chytridiomycota incertae sedis</taxon>
        <taxon>Chytridiomycetes</taxon>
        <taxon>Rhizophydiales</taxon>
        <taxon>Rhizophydiales incertae sedis</taxon>
        <taxon>Polyrhizophydium</taxon>
    </lineage>
</organism>
<dbReference type="PANTHER" id="PTHR28152">
    <property type="entry name" value="HYDROXYACYL-THIOESTER DEHYDRATASE TYPE 2, MITOCHONDRIAL"/>
    <property type="match status" value="1"/>
</dbReference>
<gene>
    <name evidence="1" type="ORF">HK105_200971</name>
</gene>
<proteinExistence type="predicted"/>
<accession>A0ABR4NIH5</accession>
<reference evidence="1 2" key="1">
    <citation type="submission" date="2023-09" db="EMBL/GenBank/DDBJ databases">
        <title>Pangenome analysis of Batrachochytrium dendrobatidis and related Chytrids.</title>
        <authorList>
            <person name="Yacoub M.N."/>
            <person name="Stajich J.E."/>
            <person name="James T.Y."/>
        </authorList>
    </citation>
    <scope>NUCLEOTIDE SEQUENCE [LARGE SCALE GENOMIC DNA]</scope>
    <source>
        <strain evidence="1 2">JEL0888</strain>
    </source>
</reference>
<dbReference type="InterPro" id="IPR029069">
    <property type="entry name" value="HotDog_dom_sf"/>
</dbReference>
<dbReference type="Proteomes" id="UP001527925">
    <property type="component" value="Unassembled WGS sequence"/>
</dbReference>